<evidence type="ECO:0000256" key="1">
    <source>
        <dbReference type="ARBA" id="ARBA00004141"/>
    </source>
</evidence>
<dbReference type="SUPFAM" id="SSF81338">
    <property type="entry name" value="Aquaporin-like"/>
    <property type="match status" value="1"/>
</dbReference>
<sequence length="264" mass="28197">MMSTKHTLLRQSVAEFMGIALFIFFGTGCVAALKLGGAQLGLWEISIIWGFGVALAIYLTAGVSGAHLNPAVTIALCFFSNFDVKKAPAYILAQVAGAFFGASIVYVLYYNLFLDYEETNQIIRGSISSLDLTSIFSTYPNAKMALGQAFATEFVITLILMCLIFAIGDDNNGLPRGPLAPILVGILIAVIGGSMGPLTGFAMNPARDFGPKLFTYFAGYGGITFTGGKEIPYFLIPIVAPVLGALTGGIVYRYFISYSLPKKN</sequence>
<evidence type="ECO:0000256" key="2">
    <source>
        <dbReference type="ARBA" id="ARBA00006175"/>
    </source>
</evidence>
<feature type="transmembrane region" description="Helical" evidence="8">
    <location>
        <begin position="89"/>
        <end position="109"/>
    </location>
</feature>
<feature type="transmembrane region" description="Helical" evidence="8">
    <location>
        <begin position="145"/>
        <end position="167"/>
    </location>
</feature>
<dbReference type="InterPro" id="IPR050363">
    <property type="entry name" value="MIP/Aquaporin"/>
</dbReference>
<evidence type="ECO:0000256" key="3">
    <source>
        <dbReference type="ARBA" id="ARBA00022448"/>
    </source>
</evidence>
<comment type="similarity">
    <text evidence="2 7">Belongs to the MIP/aquaporin (TC 1.A.8) family.</text>
</comment>
<evidence type="ECO:0000256" key="6">
    <source>
        <dbReference type="ARBA" id="ARBA00023136"/>
    </source>
</evidence>
<feature type="transmembrane region" description="Helical" evidence="8">
    <location>
        <begin position="45"/>
        <end position="68"/>
    </location>
</feature>
<dbReference type="InterPro" id="IPR000425">
    <property type="entry name" value="MIP"/>
</dbReference>
<feature type="transmembrane region" description="Helical" evidence="8">
    <location>
        <begin position="12"/>
        <end position="33"/>
    </location>
</feature>
<gene>
    <name evidence="9" type="ORF">ACFFIT_05135</name>
</gene>
<dbReference type="PROSITE" id="PS00221">
    <property type="entry name" value="MIP"/>
    <property type="match status" value="1"/>
</dbReference>
<dbReference type="PROSITE" id="PS51257">
    <property type="entry name" value="PROKAR_LIPOPROTEIN"/>
    <property type="match status" value="1"/>
</dbReference>
<reference evidence="9 10" key="1">
    <citation type="submission" date="2024-09" db="EMBL/GenBank/DDBJ databases">
        <authorList>
            <person name="Sun Q."/>
            <person name="Mori K."/>
        </authorList>
    </citation>
    <scope>NUCLEOTIDE SEQUENCE [LARGE SCALE GENOMIC DNA]</scope>
    <source>
        <strain evidence="9 10">CCM 8545</strain>
    </source>
</reference>
<keyword evidence="6 8" id="KW-0472">Membrane</keyword>
<feature type="transmembrane region" description="Helical" evidence="8">
    <location>
        <begin position="179"/>
        <end position="203"/>
    </location>
</feature>
<evidence type="ECO:0000256" key="7">
    <source>
        <dbReference type="RuleBase" id="RU000477"/>
    </source>
</evidence>
<evidence type="ECO:0000313" key="9">
    <source>
        <dbReference type="EMBL" id="MFC0179479.1"/>
    </source>
</evidence>
<proteinExistence type="inferred from homology"/>
<dbReference type="InterPro" id="IPR022357">
    <property type="entry name" value="MIP_CS"/>
</dbReference>
<dbReference type="RefSeq" id="WP_385876583.1">
    <property type="nucleotide sequence ID" value="NZ_JBHLXE010000051.1"/>
</dbReference>
<dbReference type="Gene3D" id="1.20.1080.10">
    <property type="entry name" value="Glycerol uptake facilitator protein"/>
    <property type="match status" value="1"/>
</dbReference>
<dbReference type="CDD" id="cd00333">
    <property type="entry name" value="MIP"/>
    <property type="match status" value="1"/>
</dbReference>
<dbReference type="EMBL" id="JBHLXE010000051">
    <property type="protein sequence ID" value="MFC0179479.1"/>
    <property type="molecule type" value="Genomic_DNA"/>
</dbReference>
<organism evidence="9 10">
    <name type="scientific">Thorsellia kenyensis</name>
    <dbReference type="NCBI Taxonomy" id="1549888"/>
    <lineage>
        <taxon>Bacteria</taxon>
        <taxon>Pseudomonadati</taxon>
        <taxon>Pseudomonadota</taxon>
        <taxon>Gammaproteobacteria</taxon>
        <taxon>Enterobacterales</taxon>
        <taxon>Thorselliaceae</taxon>
        <taxon>Thorsellia</taxon>
    </lineage>
</organism>
<evidence type="ECO:0000256" key="4">
    <source>
        <dbReference type="ARBA" id="ARBA00022692"/>
    </source>
</evidence>
<comment type="subcellular location">
    <subcellularLocation>
        <location evidence="1">Membrane</location>
        <topology evidence="1">Multi-pass membrane protein</topology>
    </subcellularLocation>
</comment>
<protein>
    <submittedName>
        <fullName evidence="9">MIP/aquaporin family protein</fullName>
    </submittedName>
</protein>
<dbReference type="PANTHER" id="PTHR43829">
    <property type="entry name" value="AQUAPORIN OR AQUAGLYCEROPORIN RELATED"/>
    <property type="match status" value="1"/>
</dbReference>
<name>A0ABV6C929_9GAMM</name>
<dbReference type="Proteomes" id="UP001589758">
    <property type="component" value="Unassembled WGS sequence"/>
</dbReference>
<keyword evidence="4 7" id="KW-0812">Transmembrane</keyword>
<dbReference type="NCBIfam" id="TIGR00861">
    <property type="entry name" value="MIP"/>
    <property type="match status" value="1"/>
</dbReference>
<dbReference type="PRINTS" id="PR00783">
    <property type="entry name" value="MINTRINSICP"/>
</dbReference>
<evidence type="ECO:0000256" key="5">
    <source>
        <dbReference type="ARBA" id="ARBA00022989"/>
    </source>
</evidence>
<feature type="transmembrane region" description="Helical" evidence="8">
    <location>
        <begin position="234"/>
        <end position="255"/>
    </location>
</feature>
<keyword evidence="10" id="KW-1185">Reference proteome</keyword>
<dbReference type="PANTHER" id="PTHR43829:SF9">
    <property type="entry name" value="AQUAPORIN-9"/>
    <property type="match status" value="1"/>
</dbReference>
<evidence type="ECO:0000256" key="8">
    <source>
        <dbReference type="SAM" id="Phobius"/>
    </source>
</evidence>
<accession>A0ABV6C929</accession>
<comment type="caution">
    <text evidence="9">The sequence shown here is derived from an EMBL/GenBank/DDBJ whole genome shotgun (WGS) entry which is preliminary data.</text>
</comment>
<keyword evidence="3 7" id="KW-0813">Transport</keyword>
<keyword evidence="5 8" id="KW-1133">Transmembrane helix</keyword>
<dbReference type="Pfam" id="PF00230">
    <property type="entry name" value="MIP"/>
    <property type="match status" value="1"/>
</dbReference>
<evidence type="ECO:0000313" key="10">
    <source>
        <dbReference type="Proteomes" id="UP001589758"/>
    </source>
</evidence>
<dbReference type="InterPro" id="IPR023271">
    <property type="entry name" value="Aquaporin-like"/>
</dbReference>